<accession>A0ACB8FAR4</accession>
<name>A0ACB8FAR4_9SAUR</name>
<dbReference type="Proteomes" id="UP000827872">
    <property type="component" value="Linkage Group LG08"/>
</dbReference>
<reference evidence="1" key="1">
    <citation type="submission" date="2021-08" db="EMBL/GenBank/DDBJ databases">
        <title>The first chromosome-level gecko genome reveals the dynamic sex chromosomes of Neotropical dwarf geckos (Sphaerodactylidae: Sphaerodactylus).</title>
        <authorList>
            <person name="Pinto B.J."/>
            <person name="Keating S.E."/>
            <person name="Gamble T."/>
        </authorList>
    </citation>
    <scope>NUCLEOTIDE SEQUENCE</scope>
    <source>
        <strain evidence="1">TG3544</strain>
    </source>
</reference>
<keyword evidence="2" id="KW-1185">Reference proteome</keyword>
<protein>
    <submittedName>
        <fullName evidence="1">Uncharacterized protein</fullName>
    </submittedName>
</protein>
<evidence type="ECO:0000313" key="1">
    <source>
        <dbReference type="EMBL" id="KAH8002326.1"/>
    </source>
</evidence>
<proteinExistence type="predicted"/>
<comment type="caution">
    <text evidence="1">The sequence shown here is derived from an EMBL/GenBank/DDBJ whole genome shotgun (WGS) entry which is preliminary data.</text>
</comment>
<dbReference type="EMBL" id="CM037621">
    <property type="protein sequence ID" value="KAH8002326.1"/>
    <property type="molecule type" value="Genomic_DNA"/>
</dbReference>
<evidence type="ECO:0000313" key="2">
    <source>
        <dbReference type="Proteomes" id="UP000827872"/>
    </source>
</evidence>
<organism evidence="1 2">
    <name type="scientific">Sphaerodactylus townsendi</name>
    <dbReference type="NCBI Taxonomy" id="933632"/>
    <lineage>
        <taxon>Eukaryota</taxon>
        <taxon>Metazoa</taxon>
        <taxon>Chordata</taxon>
        <taxon>Craniata</taxon>
        <taxon>Vertebrata</taxon>
        <taxon>Euteleostomi</taxon>
        <taxon>Lepidosauria</taxon>
        <taxon>Squamata</taxon>
        <taxon>Bifurcata</taxon>
        <taxon>Gekkota</taxon>
        <taxon>Sphaerodactylidae</taxon>
        <taxon>Sphaerodactylus</taxon>
    </lineage>
</organism>
<gene>
    <name evidence="1" type="ORF">K3G42_023084</name>
</gene>
<sequence length="163" mass="17952">MICRILKKLLDDPMYKLSCAVGFSGVLFALKVLNNHYHPGGTSNIMGIQVSNKYACWLELLAIHLLNPRSSFGGHLAGILVGLIYIKSPLKPVMEACAGERNSDGSRSFSYSGYPSYTPRDYNMYTDGLSEEEQFQRAMRNSLNDAEDCNAGTFLQENNLGGG</sequence>